<dbReference type="InterPro" id="IPR049548">
    <property type="entry name" value="Sina-like_RING"/>
</dbReference>
<keyword evidence="9" id="KW-0862">Zinc</keyword>
<feature type="compositionally biased region" description="Acidic residues" evidence="11">
    <location>
        <begin position="21"/>
        <end position="31"/>
    </location>
</feature>
<keyword evidence="7 10" id="KW-0863">Zinc-finger</keyword>
<dbReference type="Gene3D" id="3.30.40.10">
    <property type="entry name" value="Zinc/RING finger domain, C3HC4 (zinc finger)"/>
    <property type="match status" value="2"/>
</dbReference>
<dbReference type="Proteomes" id="UP000324897">
    <property type="component" value="Unassembled WGS sequence"/>
</dbReference>
<feature type="domain" description="SIAH-type" evidence="13">
    <location>
        <begin position="125"/>
        <end position="183"/>
    </location>
</feature>
<evidence type="ECO:0000256" key="5">
    <source>
        <dbReference type="ARBA" id="ARBA00022679"/>
    </source>
</evidence>
<dbReference type="GO" id="GO:0008270">
    <property type="term" value="F:zinc ion binding"/>
    <property type="evidence" value="ECO:0007669"/>
    <property type="project" value="UniProtKB-KW"/>
</dbReference>
<evidence type="ECO:0000256" key="10">
    <source>
        <dbReference type="PROSITE-ProRule" id="PRU00455"/>
    </source>
</evidence>
<feature type="compositionally biased region" description="Low complexity" evidence="11">
    <location>
        <begin position="1"/>
        <end position="20"/>
    </location>
</feature>
<dbReference type="EC" id="2.3.2.27" evidence="4"/>
<dbReference type="PROSITE" id="PS50089">
    <property type="entry name" value="ZF_RING_2"/>
    <property type="match status" value="1"/>
</dbReference>
<comment type="similarity">
    <text evidence="3">Belongs to the SINA (Seven in absentia) family.</text>
</comment>
<gene>
    <name evidence="14" type="ORF">EJB05_40713</name>
</gene>
<name>A0A5J9TR49_9POAL</name>
<keyword evidence="8" id="KW-0833">Ubl conjugation pathway</keyword>
<sequence>MASPSYGSPDYSPSPAYYGDDGSDGDTGMEEQEQHAEDEADEGDSSLRLSETSFVGDMTMDRTGALDCGVCFLPLKPPLFQCDVGHVVCSPCQRNLAAAAIRRCPVCRGRTSFRRCYAMEQVVDSVRVSCRHAARGCAARPAYHSRDAHAAVCAYAPHSCPADGCGFAGPTAALLEHFDDAHCWPRTAEAWAECGFVVRLRDGFNFLTAIRDGSPDHGTVTREHVFLLNVARAPFGRTVSAVCLRPLAATCRSSSSSPVTTTTECELELSYSYYKSDSRRRMHHRLHSQTSRFEVPCMDPFDGLPDPNVLFQFVIPNYIPGHDDDACKVTAAIFINGL</sequence>
<comment type="caution">
    <text evidence="14">The sequence shown here is derived from an EMBL/GenBank/DDBJ whole genome shotgun (WGS) entry which is preliminary data.</text>
</comment>
<comment type="catalytic activity">
    <reaction evidence="1">
        <text>S-ubiquitinyl-[E2 ubiquitin-conjugating enzyme]-L-cysteine + [acceptor protein]-L-lysine = [E2 ubiquitin-conjugating enzyme]-L-cysteine + N(6)-ubiquitinyl-[acceptor protein]-L-lysine.</text>
        <dbReference type="EC" id="2.3.2.27"/>
    </reaction>
</comment>
<evidence type="ECO:0000256" key="2">
    <source>
        <dbReference type="ARBA" id="ARBA00004906"/>
    </source>
</evidence>
<evidence type="ECO:0000256" key="11">
    <source>
        <dbReference type="SAM" id="MobiDB-lite"/>
    </source>
</evidence>
<dbReference type="Pfam" id="PF21362">
    <property type="entry name" value="Sina_RING"/>
    <property type="match status" value="1"/>
</dbReference>
<evidence type="ECO:0000313" key="15">
    <source>
        <dbReference type="Proteomes" id="UP000324897"/>
    </source>
</evidence>
<keyword evidence="15" id="KW-1185">Reference proteome</keyword>
<dbReference type="InterPro" id="IPR001841">
    <property type="entry name" value="Znf_RING"/>
</dbReference>
<dbReference type="GO" id="GO:0016567">
    <property type="term" value="P:protein ubiquitination"/>
    <property type="evidence" value="ECO:0007669"/>
    <property type="project" value="UniProtKB-UniPathway"/>
</dbReference>
<evidence type="ECO:0000313" key="14">
    <source>
        <dbReference type="EMBL" id="TVU13181.1"/>
    </source>
</evidence>
<evidence type="ECO:0000256" key="3">
    <source>
        <dbReference type="ARBA" id="ARBA00009119"/>
    </source>
</evidence>
<dbReference type="EMBL" id="RWGY01000035">
    <property type="protein sequence ID" value="TVU13181.1"/>
    <property type="molecule type" value="Genomic_DNA"/>
</dbReference>
<evidence type="ECO:0000256" key="7">
    <source>
        <dbReference type="ARBA" id="ARBA00022771"/>
    </source>
</evidence>
<dbReference type="CDD" id="cd16571">
    <property type="entry name" value="RING-HC_SIAHs"/>
    <property type="match status" value="1"/>
</dbReference>
<feature type="region of interest" description="Disordered" evidence="11">
    <location>
        <begin position="1"/>
        <end position="47"/>
    </location>
</feature>
<evidence type="ECO:0000256" key="1">
    <source>
        <dbReference type="ARBA" id="ARBA00000900"/>
    </source>
</evidence>
<dbReference type="InterPro" id="IPR052088">
    <property type="entry name" value="E3_ubiquitin-ligase_SINA"/>
</dbReference>
<dbReference type="OrthoDB" id="689045at2759"/>
<keyword evidence="6" id="KW-0479">Metal-binding</keyword>
<accession>A0A5J9TR49</accession>
<evidence type="ECO:0000256" key="9">
    <source>
        <dbReference type="ARBA" id="ARBA00022833"/>
    </source>
</evidence>
<evidence type="ECO:0000256" key="6">
    <source>
        <dbReference type="ARBA" id="ARBA00022723"/>
    </source>
</evidence>
<dbReference type="PANTHER" id="PTHR10315:SF83">
    <property type="entry name" value="RING-TYPE E3 UBIQUITIN TRANSFERASE"/>
    <property type="match status" value="1"/>
</dbReference>
<dbReference type="PROSITE" id="PS51081">
    <property type="entry name" value="ZF_SIAH"/>
    <property type="match status" value="1"/>
</dbReference>
<feature type="domain" description="RING-type" evidence="12">
    <location>
        <begin position="68"/>
        <end position="108"/>
    </location>
</feature>
<dbReference type="SUPFAM" id="SSF49599">
    <property type="entry name" value="TRAF domain-like"/>
    <property type="match status" value="1"/>
</dbReference>
<dbReference type="Pfam" id="PF21361">
    <property type="entry name" value="Sina_ZnF"/>
    <property type="match status" value="1"/>
</dbReference>
<reference evidence="14 15" key="1">
    <citation type="journal article" date="2019" name="Sci. Rep.">
        <title>A high-quality genome of Eragrostis curvula grass provides insights into Poaceae evolution and supports new strategies to enhance forage quality.</title>
        <authorList>
            <person name="Carballo J."/>
            <person name="Santos B.A.C.M."/>
            <person name="Zappacosta D."/>
            <person name="Garbus I."/>
            <person name="Selva J.P."/>
            <person name="Gallo C.A."/>
            <person name="Diaz A."/>
            <person name="Albertini E."/>
            <person name="Caccamo M."/>
            <person name="Echenique V."/>
        </authorList>
    </citation>
    <scope>NUCLEOTIDE SEQUENCE [LARGE SCALE GENOMIC DNA]</scope>
    <source>
        <strain evidence="15">cv. Victoria</strain>
        <tissue evidence="14">Leaf</tissue>
    </source>
</reference>
<dbReference type="GO" id="GO:0061630">
    <property type="term" value="F:ubiquitin protein ligase activity"/>
    <property type="evidence" value="ECO:0007669"/>
    <property type="project" value="UniProtKB-EC"/>
</dbReference>
<protein>
    <recommendedName>
        <fullName evidence="4">RING-type E3 ubiquitin transferase</fullName>
        <ecNumber evidence="4">2.3.2.27</ecNumber>
    </recommendedName>
</protein>
<evidence type="ECO:0000259" key="13">
    <source>
        <dbReference type="PROSITE" id="PS51081"/>
    </source>
</evidence>
<comment type="pathway">
    <text evidence="2">Protein modification; protein ubiquitination.</text>
</comment>
<dbReference type="SUPFAM" id="SSF57850">
    <property type="entry name" value="RING/U-box"/>
    <property type="match status" value="1"/>
</dbReference>
<evidence type="ECO:0000256" key="8">
    <source>
        <dbReference type="ARBA" id="ARBA00022786"/>
    </source>
</evidence>
<evidence type="ECO:0000256" key="4">
    <source>
        <dbReference type="ARBA" id="ARBA00012483"/>
    </source>
</evidence>
<dbReference type="AlphaFoldDB" id="A0A5J9TR49"/>
<keyword evidence="5" id="KW-0808">Transferase</keyword>
<dbReference type="InterPro" id="IPR013010">
    <property type="entry name" value="Znf_SIAH"/>
</dbReference>
<dbReference type="Gramene" id="TVU13181">
    <property type="protein sequence ID" value="TVU13181"/>
    <property type="gene ID" value="EJB05_40713"/>
</dbReference>
<dbReference type="InterPro" id="IPR013083">
    <property type="entry name" value="Znf_RING/FYVE/PHD"/>
</dbReference>
<organism evidence="14 15">
    <name type="scientific">Eragrostis curvula</name>
    <name type="common">weeping love grass</name>
    <dbReference type="NCBI Taxonomy" id="38414"/>
    <lineage>
        <taxon>Eukaryota</taxon>
        <taxon>Viridiplantae</taxon>
        <taxon>Streptophyta</taxon>
        <taxon>Embryophyta</taxon>
        <taxon>Tracheophyta</taxon>
        <taxon>Spermatophyta</taxon>
        <taxon>Magnoliopsida</taxon>
        <taxon>Liliopsida</taxon>
        <taxon>Poales</taxon>
        <taxon>Poaceae</taxon>
        <taxon>PACMAD clade</taxon>
        <taxon>Chloridoideae</taxon>
        <taxon>Eragrostideae</taxon>
        <taxon>Eragrostidinae</taxon>
        <taxon>Eragrostis</taxon>
    </lineage>
</organism>
<dbReference type="PANTHER" id="PTHR10315">
    <property type="entry name" value="E3 UBIQUITIN PROTEIN LIGASE SIAH"/>
    <property type="match status" value="1"/>
</dbReference>
<proteinExistence type="inferred from homology"/>
<evidence type="ECO:0000259" key="12">
    <source>
        <dbReference type="PROSITE" id="PS50089"/>
    </source>
</evidence>
<dbReference type="UniPathway" id="UPA00143"/>
<dbReference type="GO" id="GO:0005737">
    <property type="term" value="C:cytoplasm"/>
    <property type="evidence" value="ECO:0007669"/>
    <property type="project" value="TreeGrafter"/>
</dbReference>